<dbReference type="FunFam" id="1.10.45.10:FF:000001">
    <property type="entry name" value="D-lactate dehydrogenase mitochondrial"/>
    <property type="match status" value="1"/>
</dbReference>
<dbReference type="Pfam" id="PF01565">
    <property type="entry name" value="FAD_binding_4"/>
    <property type="match status" value="1"/>
</dbReference>
<dbReference type="PANTHER" id="PTHR43716:SF2">
    <property type="entry name" value="BLL6224 PROTEIN"/>
    <property type="match status" value="1"/>
</dbReference>
<dbReference type="SUPFAM" id="SSF56176">
    <property type="entry name" value="FAD-binding/transporter-associated domain-like"/>
    <property type="match status" value="1"/>
</dbReference>
<dbReference type="Gene3D" id="3.30.70.2190">
    <property type="match status" value="1"/>
</dbReference>
<dbReference type="GO" id="GO:0071949">
    <property type="term" value="F:FAD binding"/>
    <property type="evidence" value="ECO:0007669"/>
    <property type="project" value="InterPro"/>
</dbReference>
<keyword evidence="3" id="KW-0285">Flavoprotein</keyword>
<dbReference type="InterPro" id="IPR016166">
    <property type="entry name" value="FAD-bd_PCMH"/>
</dbReference>
<dbReference type="EMBL" id="CP047895">
    <property type="protein sequence ID" value="QHL90720.1"/>
    <property type="molecule type" value="Genomic_DNA"/>
</dbReference>
<dbReference type="KEGG" id="schy:GVO57_07560"/>
<sequence length="543" mass="55076">MPVAPWPVRVAQSSLTPAELIGRATAICLGERGRFPRARLCPIRSGVPATSNLTSPLSSGPIPAAFLAAAAELLGPEGLTADHERIAPWLTDWRGRYHGRADWLASPASTEQVAALISLCAAHRVALVPQGGNTSMVGGATPPADGSALLVSLRRMNRIRALDAAAGTAVAEAGVVLETLHDAAGAAGWRFPLSLGAKGSATIGGLCATNAGGTQVLRFGTMGALVLGLEAVLPDGSVLNGLTPLRKDNRGPDLRQLLIGAEGTLGIITAATLRLVPQPAATATAWAGLASPQDALTLLRRLEAAGLAVESFELIPAESLALVLDHLPGARAPLSGDHRWHALIEATGDAEGGAEGGAGVADALQAALAAALGDGLIGDAVPAASSAQAAAFWRIRESVSAAEKAAGPAVQHDISVPVAAMPDFMIAAAEAAERAFPGTHASGFGHLGDGNVHFHVRAPANAPADWVARQGPAVSDFVYDLVTAAGGSISAEHGIGQMKRDVFARLGDPVRLAMLRAVKQALDPLGLMNPGKLVPLASPPAAP</sequence>
<dbReference type="InterPro" id="IPR036318">
    <property type="entry name" value="FAD-bd_PCMH-like_sf"/>
</dbReference>
<reference evidence="6 7" key="1">
    <citation type="submission" date="2020-01" db="EMBL/GenBank/DDBJ databases">
        <title>Sphingomonas sp. C33 whole genome sequece.</title>
        <authorList>
            <person name="Park C."/>
        </authorList>
    </citation>
    <scope>NUCLEOTIDE SEQUENCE [LARGE SCALE GENOMIC DNA]</scope>
    <source>
        <strain evidence="6 7">C33</strain>
    </source>
</reference>
<dbReference type="GO" id="GO:0003824">
    <property type="term" value="F:catalytic activity"/>
    <property type="evidence" value="ECO:0007669"/>
    <property type="project" value="InterPro"/>
</dbReference>
<dbReference type="Proteomes" id="UP000464468">
    <property type="component" value="Chromosome"/>
</dbReference>
<comment type="cofactor">
    <cofactor evidence="1">
        <name>FAD</name>
        <dbReference type="ChEBI" id="CHEBI:57692"/>
    </cofactor>
</comment>
<gene>
    <name evidence="6" type="ORF">GVO57_07560</name>
</gene>
<evidence type="ECO:0000256" key="2">
    <source>
        <dbReference type="ARBA" id="ARBA00008000"/>
    </source>
</evidence>
<name>A0A7Z2S542_9SPHN</name>
<evidence type="ECO:0000256" key="3">
    <source>
        <dbReference type="ARBA" id="ARBA00022630"/>
    </source>
</evidence>
<protein>
    <submittedName>
        <fullName evidence="6">FAD-binding protein</fullName>
    </submittedName>
</protein>
<dbReference type="Pfam" id="PF02913">
    <property type="entry name" value="FAD-oxidase_C"/>
    <property type="match status" value="1"/>
</dbReference>
<evidence type="ECO:0000313" key="6">
    <source>
        <dbReference type="EMBL" id="QHL90720.1"/>
    </source>
</evidence>
<dbReference type="InterPro" id="IPR016164">
    <property type="entry name" value="FAD-linked_Oxase-like_C"/>
</dbReference>
<dbReference type="InterPro" id="IPR006094">
    <property type="entry name" value="Oxid_FAD_bind_N"/>
</dbReference>
<keyword evidence="4" id="KW-0274">FAD</keyword>
<proteinExistence type="inferred from homology"/>
<dbReference type="AlphaFoldDB" id="A0A7Z2S542"/>
<organism evidence="6 7">
    <name type="scientific">Sphingomonas changnyeongensis</name>
    <dbReference type="NCBI Taxonomy" id="2698679"/>
    <lineage>
        <taxon>Bacteria</taxon>
        <taxon>Pseudomonadati</taxon>
        <taxon>Pseudomonadota</taxon>
        <taxon>Alphaproteobacteria</taxon>
        <taxon>Sphingomonadales</taxon>
        <taxon>Sphingomonadaceae</taxon>
        <taxon>Sphingomonas</taxon>
    </lineage>
</organism>
<evidence type="ECO:0000256" key="4">
    <source>
        <dbReference type="ARBA" id="ARBA00022827"/>
    </source>
</evidence>
<dbReference type="Gene3D" id="3.30.43.10">
    <property type="entry name" value="Uridine Diphospho-n-acetylenolpyruvylglucosamine Reductase, domain 2"/>
    <property type="match status" value="1"/>
</dbReference>
<dbReference type="InterPro" id="IPR016167">
    <property type="entry name" value="FAD-bd_PCMH_sub1"/>
</dbReference>
<dbReference type="GO" id="GO:0022904">
    <property type="term" value="P:respiratory electron transport chain"/>
    <property type="evidence" value="ECO:0007669"/>
    <property type="project" value="TreeGrafter"/>
</dbReference>
<dbReference type="InterPro" id="IPR016169">
    <property type="entry name" value="FAD-bd_PCMH_sub2"/>
</dbReference>
<evidence type="ECO:0000259" key="5">
    <source>
        <dbReference type="PROSITE" id="PS51387"/>
    </source>
</evidence>
<feature type="domain" description="FAD-binding PCMH-type" evidence="5">
    <location>
        <begin position="96"/>
        <end position="278"/>
    </location>
</feature>
<accession>A0A7Z2S542</accession>
<dbReference type="PANTHER" id="PTHR43716">
    <property type="entry name" value="D-2-HYDROXYGLUTARATE DEHYDROGENASE, MITOCHONDRIAL"/>
    <property type="match status" value="1"/>
</dbReference>
<keyword evidence="7" id="KW-1185">Reference proteome</keyword>
<dbReference type="InterPro" id="IPR051264">
    <property type="entry name" value="FAD-oxidored/transferase_4"/>
</dbReference>
<dbReference type="Gene3D" id="3.30.465.10">
    <property type="match status" value="1"/>
</dbReference>
<dbReference type="Gene3D" id="3.30.70.2740">
    <property type="match status" value="1"/>
</dbReference>
<dbReference type="InterPro" id="IPR016171">
    <property type="entry name" value="Vanillyl_alc_oxidase_C-sub2"/>
</dbReference>
<evidence type="ECO:0000313" key="7">
    <source>
        <dbReference type="Proteomes" id="UP000464468"/>
    </source>
</evidence>
<dbReference type="Gene3D" id="1.10.45.10">
    <property type="entry name" value="Vanillyl-alcohol Oxidase, Chain A, domain 4"/>
    <property type="match status" value="1"/>
</dbReference>
<dbReference type="SUPFAM" id="SSF55103">
    <property type="entry name" value="FAD-linked oxidases, C-terminal domain"/>
    <property type="match status" value="1"/>
</dbReference>
<evidence type="ECO:0000256" key="1">
    <source>
        <dbReference type="ARBA" id="ARBA00001974"/>
    </source>
</evidence>
<dbReference type="InterPro" id="IPR004113">
    <property type="entry name" value="FAD-bd_oxidored_4_C"/>
</dbReference>
<dbReference type="PROSITE" id="PS51387">
    <property type="entry name" value="FAD_PCMH"/>
    <property type="match status" value="1"/>
</dbReference>
<comment type="similarity">
    <text evidence="2">Belongs to the FAD-binding oxidoreductase/transferase type 4 family.</text>
</comment>